<dbReference type="PANTHER" id="PTHR19376:SF54">
    <property type="entry name" value="DNA-DIRECTED RNA POLYMERASE SUBUNIT BETA"/>
    <property type="match status" value="1"/>
</dbReference>
<dbReference type="STRING" id="688269.Theth_0862"/>
<evidence type="ECO:0000256" key="8">
    <source>
        <dbReference type="RuleBase" id="RU004279"/>
    </source>
</evidence>
<feature type="binding site" evidence="7">
    <location>
        <position position="746"/>
    </location>
    <ligand>
        <name>Mg(2+)</name>
        <dbReference type="ChEBI" id="CHEBI:18420"/>
    </ligand>
</feature>
<dbReference type="Gene3D" id="1.10.1790.20">
    <property type="match status" value="1"/>
</dbReference>
<feature type="domain" description="RNA polymerase N-terminal" evidence="9">
    <location>
        <begin position="519"/>
        <end position="800"/>
    </location>
</feature>
<sequence>MAISTFKRKIAAVKIGVASPDVIRSWSSGEVKKPETINYRSFKPERDGLFCEKIFGPTKDYECACGKYKGKKYEGTVCERCGVRVESKEARRRRMGHIELAAPVVHIWYLKSSPSIIATLLNMNIRDLENITYYGSKRIIEKFYLVTDPKKTNFSKGDVLYQSEYEIYSRALDFEVERAVKIKNPKAPLVSDIDGEVKIKVEKTHTGREITWIYVRRLHKTPIQLQPGMILLVKNNQQVRKGQLLVSEKQIPAFYAPFDGTVEIDELASALTLKPLTTSKEQPITVTIPYCVRVMAKNGAKVKAGEQLLSAGQIQPIECPEDGTVVFGKDLNVKPLEDGTYEVLSAGQIFVESLIEERAYPVFEGAFIQVNDGDTVKAGDYLAERFLFEDEILTMTEYKIFEQHYPGQFSIEVEEENDKAIVAITEIDEELSKLTGLQVGSIITENEYEAYKELYPGKIEAHYGAAAIKKLLEKIDLEKLKAQIEAELASTPRSSGRALKLLRRLKIVKDLIKSGTRPEWMVLEVLPVIPPDLRPMIQIDGGRFATTDLNDLYRRVINRNNRLRRFLEIGAPEIIVRNEKRMLQEAVDSLLYNGRIGKPVTDRNGRPLKSLTDLVKGKKGRFRRNLLGKRVDYSGRAVIVVGPNLKIHQCGLPKKMAMELFKPFVYAKLLEGGIDSSKSRKMKRRIIEKEMPEAWDVLEEVIKGQLVLLNRAPTLHRMSIQAFEPKLIEGNAIQLHPLVCPPFNADFDGDQMAVHLPLSAAAQAEARYLMLSRYNIISPAHGKPISMPGKDIIVGLYYLTAVGKDFEKVQPKFKFSCPEEAILAYSLGYVGLHEPVLAKVKIGDEEKIVKTTVGRIIMNEVIPPDLRDYSATFDKKVIKNVIYDTFKKHGVEMTADLLDAMKDLGFHYATLSGLTMSLKDLVISPLKDKIIEEAKKKVDYIERQYQEGFLTYEERYQEIIKVWSKATEQVQKITYEALGEDPFNPVFMMVNSGARGNIDQVKQLAGMRGLMADPAGRTIEIPIISNFRQGLSSMEFFISTHGARKGAADTALRTSQAGYLTRRLVDVAQAVVVSTTDCGTEDGLKAMELVSIDNLTVQKLKDFLFGRVLAKDVVNPLTGEIVKNPKTGKEYVRNTMLSDEDAEFLADYSLVVPVCEEKILDLHSLQLPHAYAEIAEDIFAPDGTHFEAGTELTWEVIRVARNAGKKELKVKVYPVVGTVCLETVYDSKKSKQLTVYQEEIDEVIAKVLEENNVTQLRVRPNIYVRSPLTCTAEKGVCAMCYGMDLSSHKIVNVGEAVGIIAAQSIGEPGTQLTMRTFHTGGIATAADITQGLPRAEELFEARKKLRDPEAAFSLVTGIVKDIKEVDGKKKIYVEDFSGQIHEYEVPEKTKERVKPGDKVLPGTQLTTGSIRLRKLMDTLGVEATAMYLLRETQKVYVEQGVEIHDKHFEIIIRQMLGKVEVIYPGDTDYLPGQLLPLIEVEKINKAIIEANAEVQNNRKLVIGKTLAKKIVAKVGDSIEEIAPEGAEVTEEILEKAINFGVKEISVYEKGRVETYQILPKEPIQYRRRVLRITKASLEQKGWLSAASFQQTPQVLTEAAIEGRIDYLEGLKENVIVGQLIPAGTGLEIFANIQIEETPRAAEAEKLA</sequence>
<feature type="binding site" evidence="7">
    <location>
        <position position="748"/>
    </location>
    <ligand>
        <name>Mg(2+)</name>
        <dbReference type="ChEBI" id="CHEBI:18420"/>
    </ligand>
</feature>
<dbReference type="InterPro" id="IPR007080">
    <property type="entry name" value="RNA_pol_Rpb1_1"/>
</dbReference>
<dbReference type="OrthoDB" id="9815296at2"/>
<protein>
    <recommendedName>
        <fullName evidence="7">DNA-directed RNA polymerase subunit beta'</fullName>
        <shortName evidence="7">RNAP subunit beta'</shortName>
        <ecNumber evidence="7">2.7.7.6</ecNumber>
    </recommendedName>
    <alternativeName>
        <fullName evidence="7">RNA polymerase subunit beta'</fullName>
    </alternativeName>
    <alternativeName>
        <fullName evidence="7">Transcriptase subunit beta'</fullName>
    </alternativeName>
</protein>
<dbReference type="HAMAP" id="MF_01322">
    <property type="entry name" value="RNApol_bact_RpoC"/>
    <property type="match status" value="1"/>
</dbReference>
<comment type="function">
    <text evidence="7 8">DNA-dependent RNA polymerase catalyzes the transcription of DNA into RNA using the four ribonucleoside triphosphates as substrates.</text>
</comment>
<evidence type="ECO:0000256" key="7">
    <source>
        <dbReference type="HAMAP-Rule" id="MF_01322"/>
    </source>
</evidence>
<dbReference type="InterPro" id="IPR038120">
    <property type="entry name" value="Rpb1_funnel_sf"/>
</dbReference>
<dbReference type="CDD" id="cd02655">
    <property type="entry name" value="RNAP_beta'_C"/>
    <property type="match status" value="1"/>
</dbReference>
<feature type="binding site" evidence="7">
    <location>
        <position position="65"/>
    </location>
    <ligand>
        <name>Zn(2+)</name>
        <dbReference type="ChEBI" id="CHEBI:29105"/>
        <label>1</label>
    </ligand>
</feature>
<evidence type="ECO:0000256" key="3">
    <source>
        <dbReference type="ARBA" id="ARBA00022695"/>
    </source>
</evidence>
<dbReference type="InterPro" id="IPR042102">
    <property type="entry name" value="RNA_pol_Rpb1_3_sf"/>
</dbReference>
<keyword evidence="5 7" id="KW-0804">Transcription</keyword>
<keyword evidence="1 7" id="KW-0240">DNA-directed RNA polymerase</keyword>
<keyword evidence="7" id="KW-0862">Zinc</keyword>
<dbReference type="GO" id="GO:0006351">
    <property type="term" value="P:DNA-templated transcription"/>
    <property type="evidence" value="ECO:0007669"/>
    <property type="project" value="UniProtKB-UniRule"/>
</dbReference>
<evidence type="ECO:0000313" key="11">
    <source>
        <dbReference type="Proteomes" id="UP000006804"/>
    </source>
</evidence>
<accession>F7YYC5</accession>
<dbReference type="Pfam" id="PF04998">
    <property type="entry name" value="RNA_pol_Rpb1_5"/>
    <property type="match status" value="1"/>
</dbReference>
<dbReference type="Proteomes" id="UP000006804">
    <property type="component" value="Chromosome"/>
</dbReference>
<dbReference type="InterPro" id="IPR000722">
    <property type="entry name" value="RNA_pol_asu"/>
</dbReference>
<dbReference type="EC" id="2.7.7.6" evidence="7"/>
<feature type="binding site" evidence="7">
    <location>
        <position position="750"/>
    </location>
    <ligand>
        <name>Mg(2+)</name>
        <dbReference type="ChEBI" id="CHEBI:18420"/>
    </ligand>
</feature>
<keyword evidence="3 7" id="KW-0548">Nucleotidyltransferase</keyword>
<proteinExistence type="inferred from homology"/>
<dbReference type="GO" id="GO:0003899">
    <property type="term" value="F:DNA-directed RNA polymerase activity"/>
    <property type="evidence" value="ECO:0007669"/>
    <property type="project" value="UniProtKB-UniRule"/>
</dbReference>
<dbReference type="GO" id="GO:0000287">
    <property type="term" value="F:magnesium ion binding"/>
    <property type="evidence" value="ECO:0007669"/>
    <property type="project" value="UniProtKB-UniRule"/>
</dbReference>
<feature type="binding site" evidence="7">
    <location>
        <position position="1280"/>
    </location>
    <ligand>
        <name>Zn(2+)</name>
        <dbReference type="ChEBI" id="CHEBI:29105"/>
        <label>2</label>
    </ligand>
</feature>
<dbReference type="InterPro" id="IPR006592">
    <property type="entry name" value="RNA_pol_N"/>
</dbReference>
<dbReference type="InterPro" id="IPR007083">
    <property type="entry name" value="RNA_pol_Rpb1_4"/>
</dbReference>
<evidence type="ECO:0000256" key="1">
    <source>
        <dbReference type="ARBA" id="ARBA00022478"/>
    </source>
</evidence>
<evidence type="ECO:0000256" key="2">
    <source>
        <dbReference type="ARBA" id="ARBA00022679"/>
    </source>
</evidence>
<feature type="binding site" evidence="7">
    <location>
        <position position="1277"/>
    </location>
    <ligand>
        <name>Zn(2+)</name>
        <dbReference type="ChEBI" id="CHEBI:29105"/>
        <label>2</label>
    </ligand>
</feature>
<dbReference type="Gene3D" id="1.10.132.30">
    <property type="match status" value="1"/>
</dbReference>
<dbReference type="InterPro" id="IPR044893">
    <property type="entry name" value="RNA_pol_Rpb1_clamp_domain"/>
</dbReference>
<dbReference type="PATRIC" id="fig|688269.3.peg.886"/>
<comment type="cofactor">
    <cofactor evidence="7">
        <name>Zn(2+)</name>
        <dbReference type="ChEBI" id="CHEBI:29105"/>
    </cofactor>
    <text evidence="7">Binds 2 Zn(2+) ions per subunit.</text>
</comment>
<dbReference type="RefSeq" id="WP_013932168.1">
    <property type="nucleotide sequence ID" value="NC_015707.1"/>
</dbReference>
<feature type="binding site" evidence="7">
    <location>
        <position position="1270"/>
    </location>
    <ligand>
        <name>Zn(2+)</name>
        <dbReference type="ChEBI" id="CHEBI:29105"/>
        <label>2</label>
    </ligand>
</feature>
<dbReference type="eggNOG" id="COG0086">
    <property type="taxonomic scope" value="Bacteria"/>
</dbReference>
<dbReference type="Gene3D" id="1.10.150.390">
    <property type="match status" value="1"/>
</dbReference>
<comment type="subunit">
    <text evidence="7">The RNAP catalytic core consists of 2 alpha, 1 beta, 1 beta' and 1 omega subunit. When a sigma factor is associated with the core the holoenzyme is formed, which can initiate transcription.</text>
</comment>
<dbReference type="GO" id="GO:0000428">
    <property type="term" value="C:DNA-directed RNA polymerase complex"/>
    <property type="evidence" value="ECO:0007669"/>
    <property type="project" value="UniProtKB-KW"/>
</dbReference>
<dbReference type="Gene3D" id="1.10.274.100">
    <property type="entry name" value="RNA polymerase Rpb1, domain 3"/>
    <property type="match status" value="1"/>
</dbReference>
<dbReference type="InterPro" id="IPR045867">
    <property type="entry name" value="DNA-dir_RpoC_beta_prime"/>
</dbReference>
<dbReference type="CDD" id="cd01609">
    <property type="entry name" value="RNAP_beta'_N"/>
    <property type="match status" value="1"/>
</dbReference>
<comment type="catalytic activity">
    <reaction evidence="6 7 8">
        <text>RNA(n) + a ribonucleoside 5'-triphosphate = RNA(n+1) + diphosphate</text>
        <dbReference type="Rhea" id="RHEA:21248"/>
        <dbReference type="Rhea" id="RHEA-COMP:14527"/>
        <dbReference type="Rhea" id="RHEA-COMP:17342"/>
        <dbReference type="ChEBI" id="CHEBI:33019"/>
        <dbReference type="ChEBI" id="CHEBI:61557"/>
        <dbReference type="ChEBI" id="CHEBI:140395"/>
        <dbReference type="EC" id="2.7.7.6"/>
    </reaction>
</comment>
<dbReference type="Gene3D" id="4.10.860.120">
    <property type="entry name" value="RNA polymerase II, clamp domain"/>
    <property type="match status" value="1"/>
</dbReference>
<keyword evidence="11" id="KW-1185">Reference proteome</keyword>
<comment type="similarity">
    <text evidence="7 8">Belongs to the RNA polymerase beta' chain family.</text>
</comment>
<feature type="binding site" evidence="7">
    <location>
        <position position="81"/>
    </location>
    <ligand>
        <name>Zn(2+)</name>
        <dbReference type="ChEBI" id="CHEBI:29105"/>
        <label>1</label>
    </ligand>
</feature>
<dbReference type="EMBL" id="CP002351">
    <property type="protein sequence ID" value="AEH50946.1"/>
    <property type="molecule type" value="Genomic_DNA"/>
</dbReference>
<feature type="binding site" evidence="7">
    <location>
        <position position="1078"/>
    </location>
    <ligand>
        <name>Zn(2+)</name>
        <dbReference type="ChEBI" id="CHEBI:29105"/>
        <label>2</label>
    </ligand>
</feature>
<feature type="binding site" evidence="7">
    <location>
        <position position="78"/>
    </location>
    <ligand>
        <name>Zn(2+)</name>
        <dbReference type="ChEBI" id="CHEBI:29105"/>
        <label>1</label>
    </ligand>
</feature>
<dbReference type="KEGG" id="tta:Theth_0862"/>
<comment type="cofactor">
    <cofactor evidence="7">
        <name>Mg(2+)</name>
        <dbReference type="ChEBI" id="CHEBI:18420"/>
    </cofactor>
    <text evidence="7">Binds 1 Mg(2+) ion per subunit.</text>
</comment>
<keyword evidence="7" id="KW-0460">Magnesium</keyword>
<keyword evidence="4 7" id="KW-0479">Metal-binding</keyword>
<dbReference type="Pfam" id="PF05000">
    <property type="entry name" value="RNA_pol_Rpb1_4"/>
    <property type="match status" value="1"/>
</dbReference>
<evidence type="ECO:0000313" key="10">
    <source>
        <dbReference type="EMBL" id="AEH50946.1"/>
    </source>
</evidence>
<dbReference type="InterPro" id="IPR007081">
    <property type="entry name" value="RNA_pol_Rpb1_5"/>
</dbReference>
<evidence type="ECO:0000256" key="4">
    <source>
        <dbReference type="ARBA" id="ARBA00022723"/>
    </source>
</evidence>
<dbReference type="GO" id="GO:0008270">
    <property type="term" value="F:zinc ion binding"/>
    <property type="evidence" value="ECO:0007669"/>
    <property type="project" value="UniProtKB-UniRule"/>
</dbReference>
<dbReference type="Pfam" id="PF00623">
    <property type="entry name" value="RNA_pol_Rpb1_2"/>
    <property type="match status" value="2"/>
</dbReference>
<evidence type="ECO:0000259" key="9">
    <source>
        <dbReference type="SMART" id="SM00663"/>
    </source>
</evidence>
<dbReference type="InterPro" id="IPR007066">
    <property type="entry name" value="RNA_pol_Rpb1_3"/>
</dbReference>
<dbReference type="SUPFAM" id="SSF64484">
    <property type="entry name" value="beta and beta-prime subunits of DNA dependent RNA-polymerase"/>
    <property type="match status" value="1"/>
</dbReference>
<dbReference type="Gene3D" id="1.10.40.90">
    <property type="match status" value="1"/>
</dbReference>
<dbReference type="InterPro" id="IPR012754">
    <property type="entry name" value="DNA-dir_RpoC_beta_prime_bact"/>
</dbReference>
<evidence type="ECO:0000256" key="5">
    <source>
        <dbReference type="ARBA" id="ARBA00023163"/>
    </source>
</evidence>
<dbReference type="Gene3D" id="2.40.50.100">
    <property type="match status" value="3"/>
</dbReference>
<reference evidence="10 11" key="1">
    <citation type="submission" date="2010-11" db="EMBL/GenBank/DDBJ databases">
        <title>The complete genome of Thermotoga thermarum DSM 5069.</title>
        <authorList>
            <consortium name="US DOE Joint Genome Institute (JGI-PGF)"/>
            <person name="Lucas S."/>
            <person name="Copeland A."/>
            <person name="Lapidus A."/>
            <person name="Bruce D."/>
            <person name="Goodwin L."/>
            <person name="Pitluck S."/>
            <person name="Kyrpides N."/>
            <person name="Mavromatis K."/>
            <person name="Ivanova N."/>
            <person name="Zeytun A."/>
            <person name="Brettin T."/>
            <person name="Detter J.C."/>
            <person name="Tapia R."/>
            <person name="Han C."/>
            <person name="Land M."/>
            <person name="Hauser L."/>
            <person name="Markowitz V."/>
            <person name="Cheng J.-F."/>
            <person name="Hugenholtz P."/>
            <person name="Woyke T."/>
            <person name="Wu D."/>
            <person name="Spring S."/>
            <person name="Schroeder M."/>
            <person name="Brambilla E."/>
            <person name="Klenk H.-P."/>
            <person name="Eisen J.A."/>
        </authorList>
    </citation>
    <scope>NUCLEOTIDE SEQUENCE [LARGE SCALE GENOMIC DNA]</scope>
    <source>
        <strain evidence="10 11">DSM 5069</strain>
    </source>
</reference>
<name>F7YYC5_9THEM</name>
<dbReference type="PANTHER" id="PTHR19376">
    <property type="entry name" value="DNA-DIRECTED RNA POLYMERASE"/>
    <property type="match status" value="1"/>
</dbReference>
<dbReference type="Gene3D" id="2.40.40.20">
    <property type="match status" value="1"/>
</dbReference>
<dbReference type="GO" id="GO:0003677">
    <property type="term" value="F:DNA binding"/>
    <property type="evidence" value="ECO:0007669"/>
    <property type="project" value="UniProtKB-UniRule"/>
</dbReference>
<keyword evidence="2 7" id="KW-0808">Transferase</keyword>
<organism evidence="10 11">
    <name type="scientific">Pseudothermotoga thermarum DSM 5069</name>
    <dbReference type="NCBI Taxonomy" id="688269"/>
    <lineage>
        <taxon>Bacteria</taxon>
        <taxon>Thermotogati</taxon>
        <taxon>Thermotogota</taxon>
        <taxon>Thermotogae</taxon>
        <taxon>Thermotogales</taxon>
        <taxon>Thermotogaceae</taxon>
        <taxon>Pseudothermotoga</taxon>
    </lineage>
</organism>
<dbReference type="Pfam" id="PF04983">
    <property type="entry name" value="RNA_pol_Rpb1_3"/>
    <property type="match status" value="1"/>
</dbReference>
<dbReference type="HOGENOM" id="CLU_000524_3_1_0"/>
<dbReference type="Pfam" id="PF04997">
    <property type="entry name" value="RNA_pol_Rpb1_1"/>
    <property type="match status" value="2"/>
</dbReference>
<feature type="binding site" evidence="7">
    <location>
        <position position="63"/>
    </location>
    <ligand>
        <name>Zn(2+)</name>
        <dbReference type="ChEBI" id="CHEBI:29105"/>
        <label>1</label>
    </ligand>
</feature>
<evidence type="ECO:0000256" key="6">
    <source>
        <dbReference type="ARBA" id="ARBA00048552"/>
    </source>
</evidence>
<gene>
    <name evidence="7" type="primary">rpoC</name>
    <name evidence="10" type="ORF">Theth_0862</name>
</gene>
<dbReference type="SMART" id="SM00663">
    <property type="entry name" value="RPOLA_N"/>
    <property type="match status" value="1"/>
</dbReference>